<dbReference type="Proteomes" id="UP000474567">
    <property type="component" value="Unassembled WGS sequence"/>
</dbReference>
<organism evidence="1 2">
    <name type="scientific">Flavobacterium collinsii</name>
    <dbReference type="NCBI Taxonomy" id="1114861"/>
    <lineage>
        <taxon>Bacteria</taxon>
        <taxon>Pseudomonadati</taxon>
        <taxon>Bacteroidota</taxon>
        <taxon>Flavobacteriia</taxon>
        <taxon>Flavobacteriales</taxon>
        <taxon>Flavobacteriaceae</taxon>
        <taxon>Flavobacterium</taxon>
    </lineage>
</organism>
<dbReference type="RefSeq" id="WP_173966323.1">
    <property type="nucleotide sequence ID" value="NZ_CADCST010000084.1"/>
</dbReference>
<reference evidence="1 2" key="1">
    <citation type="submission" date="2020-02" db="EMBL/GenBank/DDBJ databases">
        <authorList>
            <person name="Criscuolo A."/>
        </authorList>
    </citation>
    <scope>NUCLEOTIDE SEQUENCE [LARGE SCALE GENOMIC DNA]</scope>
    <source>
        <strain evidence="1">CECT7796</strain>
    </source>
</reference>
<comment type="caution">
    <text evidence="1">The sequence shown here is derived from an EMBL/GenBank/DDBJ whole genome shotgun (WGS) entry which is preliminary data.</text>
</comment>
<proteinExistence type="predicted"/>
<accession>A0ABM8KIW4</accession>
<protein>
    <submittedName>
        <fullName evidence="1">Uncharacterized protein</fullName>
    </submittedName>
</protein>
<sequence>MENGENHSWANHILRICEIFTIYPEDLIKRDLLDGNDNQQKLNSTYSAQELSYKLIEQYEKRINELKEIIEIYKNKNI</sequence>
<name>A0ABM8KIW4_9FLAO</name>
<evidence type="ECO:0000313" key="1">
    <source>
        <dbReference type="EMBL" id="CAA9198797.1"/>
    </source>
</evidence>
<evidence type="ECO:0000313" key="2">
    <source>
        <dbReference type="Proteomes" id="UP000474567"/>
    </source>
</evidence>
<gene>
    <name evidence="1" type="ORF">FLACOL7796_02362</name>
</gene>
<keyword evidence="2" id="KW-1185">Reference proteome</keyword>
<dbReference type="EMBL" id="CADCST010000084">
    <property type="protein sequence ID" value="CAA9198797.1"/>
    <property type="molecule type" value="Genomic_DNA"/>
</dbReference>